<dbReference type="EMBL" id="JAURUR010000002">
    <property type="protein sequence ID" value="MDP9763872.1"/>
    <property type="molecule type" value="Genomic_DNA"/>
</dbReference>
<evidence type="ECO:0000313" key="2">
    <source>
        <dbReference type="Proteomes" id="UP001232163"/>
    </source>
</evidence>
<accession>A0ABT9MBB6</accession>
<organism evidence="1 2">
    <name type="scientific">Deinococcus enclensis</name>
    <dbReference type="NCBI Taxonomy" id="1049582"/>
    <lineage>
        <taxon>Bacteria</taxon>
        <taxon>Thermotogati</taxon>
        <taxon>Deinococcota</taxon>
        <taxon>Deinococci</taxon>
        <taxon>Deinococcales</taxon>
        <taxon>Deinococcaceae</taxon>
        <taxon>Deinococcus</taxon>
    </lineage>
</organism>
<proteinExistence type="predicted"/>
<gene>
    <name evidence="1" type="ORF">QO006_001289</name>
</gene>
<evidence type="ECO:0000313" key="1">
    <source>
        <dbReference type="EMBL" id="MDP9763872.1"/>
    </source>
</evidence>
<dbReference type="Proteomes" id="UP001232163">
    <property type="component" value="Unassembled WGS sequence"/>
</dbReference>
<name>A0ABT9MBB6_9DEIO</name>
<protein>
    <submittedName>
        <fullName evidence="1">Uncharacterized protein</fullName>
    </submittedName>
</protein>
<dbReference type="RefSeq" id="WP_307465031.1">
    <property type="nucleotide sequence ID" value="NZ_JAURUR010000002.1"/>
</dbReference>
<keyword evidence="2" id="KW-1185">Reference proteome</keyword>
<sequence>MSTPNERKYAHLRPVVTAWYPTDAAEFRAIYQWDNPRAPEYRLEGLASMTDDQIHDLAQALQDAVIEAPSQLGVLWGAVIDQGRRVTQGGPA</sequence>
<reference evidence="1 2" key="1">
    <citation type="submission" date="2023-07" db="EMBL/GenBank/DDBJ databases">
        <title>Genomic Encyclopedia of Type Strains, Phase IV (KMG-IV): sequencing the most valuable type-strain genomes for metagenomic binning, comparative biology and taxonomic classification.</title>
        <authorList>
            <person name="Goeker M."/>
        </authorList>
    </citation>
    <scope>NUCLEOTIDE SEQUENCE [LARGE SCALE GENOMIC DNA]</scope>
    <source>
        <strain evidence="1 2">NIO-1023</strain>
    </source>
</reference>
<comment type="caution">
    <text evidence="1">The sequence shown here is derived from an EMBL/GenBank/DDBJ whole genome shotgun (WGS) entry which is preliminary data.</text>
</comment>